<dbReference type="InterPro" id="IPR039420">
    <property type="entry name" value="WalR-like"/>
</dbReference>
<keyword evidence="1" id="KW-0238">DNA-binding</keyword>
<dbReference type="OrthoDB" id="9814495at2"/>
<evidence type="ECO:0000313" key="5">
    <source>
        <dbReference type="Proteomes" id="UP000286997"/>
    </source>
</evidence>
<reference evidence="4 5" key="1">
    <citation type="submission" date="2019-01" db="EMBL/GenBank/DDBJ databases">
        <authorList>
            <person name="Chen W.-M."/>
        </authorList>
    </citation>
    <scope>NUCLEOTIDE SEQUENCE [LARGE SCALE GENOMIC DNA]</scope>
    <source>
        <strain evidence="4 5">TER-1</strain>
    </source>
</reference>
<evidence type="ECO:0000313" key="4">
    <source>
        <dbReference type="EMBL" id="RVU18390.1"/>
    </source>
</evidence>
<dbReference type="Gene3D" id="3.40.50.2300">
    <property type="match status" value="1"/>
</dbReference>
<protein>
    <submittedName>
        <fullName evidence="4">Response regulator</fullName>
    </submittedName>
</protein>
<evidence type="ECO:0000259" key="3">
    <source>
        <dbReference type="PROSITE" id="PS50110"/>
    </source>
</evidence>
<gene>
    <name evidence="4" type="ORF">EOE48_10860</name>
</gene>
<dbReference type="AlphaFoldDB" id="A0A3S2V8L8"/>
<dbReference type="RefSeq" id="WP_127728820.1">
    <property type="nucleotide sequence ID" value="NZ_SACP01000009.1"/>
</dbReference>
<evidence type="ECO:0000256" key="2">
    <source>
        <dbReference type="PROSITE-ProRule" id="PRU00169"/>
    </source>
</evidence>
<keyword evidence="5" id="KW-1185">Reference proteome</keyword>
<name>A0A3S2V8L8_9HYPH</name>
<dbReference type="GO" id="GO:0000160">
    <property type="term" value="P:phosphorelay signal transduction system"/>
    <property type="evidence" value="ECO:0007669"/>
    <property type="project" value="InterPro"/>
</dbReference>
<dbReference type="InterPro" id="IPR011006">
    <property type="entry name" value="CheY-like_superfamily"/>
</dbReference>
<keyword evidence="2" id="KW-0597">Phosphoprotein</keyword>
<dbReference type="InterPro" id="IPR001789">
    <property type="entry name" value="Sig_transdc_resp-reg_receiver"/>
</dbReference>
<dbReference type="PANTHER" id="PTHR43214">
    <property type="entry name" value="TWO-COMPONENT RESPONSE REGULATOR"/>
    <property type="match status" value="1"/>
</dbReference>
<dbReference type="Proteomes" id="UP000286997">
    <property type="component" value="Unassembled WGS sequence"/>
</dbReference>
<dbReference type="CDD" id="cd17535">
    <property type="entry name" value="REC_NarL-like"/>
    <property type="match status" value="1"/>
</dbReference>
<evidence type="ECO:0000256" key="1">
    <source>
        <dbReference type="ARBA" id="ARBA00023125"/>
    </source>
</evidence>
<sequence length="159" mass="17507">MPDSSVLVVDDHPVILRACGMVFEEAHAAVYCASDVEEGYRCFVANRPAVVVADLTYRDGSLSGLALIARIRALAPEARILVFSMHDDPTVVARALAAGATGYLLKDTTTSDLLAAFHRVRAGMLSIDHRLAIARREAMPHRFRQDIRQDTRHHTRSLS</sequence>
<feature type="modified residue" description="4-aspartylphosphate" evidence="2">
    <location>
        <position position="54"/>
    </location>
</feature>
<feature type="domain" description="Response regulatory" evidence="3">
    <location>
        <begin position="5"/>
        <end position="121"/>
    </location>
</feature>
<dbReference type="Pfam" id="PF00072">
    <property type="entry name" value="Response_reg"/>
    <property type="match status" value="1"/>
</dbReference>
<dbReference type="SMART" id="SM00448">
    <property type="entry name" value="REC"/>
    <property type="match status" value="1"/>
</dbReference>
<dbReference type="PROSITE" id="PS50110">
    <property type="entry name" value="RESPONSE_REGULATORY"/>
    <property type="match status" value="1"/>
</dbReference>
<accession>A0A3S2V8L8</accession>
<organism evidence="4 5">
    <name type="scientific">Methylobacterium oryzihabitans</name>
    <dbReference type="NCBI Taxonomy" id="2499852"/>
    <lineage>
        <taxon>Bacteria</taxon>
        <taxon>Pseudomonadati</taxon>
        <taxon>Pseudomonadota</taxon>
        <taxon>Alphaproteobacteria</taxon>
        <taxon>Hyphomicrobiales</taxon>
        <taxon>Methylobacteriaceae</taxon>
        <taxon>Methylobacterium</taxon>
    </lineage>
</organism>
<dbReference type="GO" id="GO:0003677">
    <property type="term" value="F:DNA binding"/>
    <property type="evidence" value="ECO:0007669"/>
    <property type="project" value="UniProtKB-KW"/>
</dbReference>
<proteinExistence type="predicted"/>
<dbReference type="InterPro" id="IPR058245">
    <property type="entry name" value="NreC/VraR/RcsB-like_REC"/>
</dbReference>
<comment type="caution">
    <text evidence="4">The sequence shown here is derived from an EMBL/GenBank/DDBJ whole genome shotgun (WGS) entry which is preliminary data.</text>
</comment>
<dbReference type="PANTHER" id="PTHR43214:SF43">
    <property type="entry name" value="TWO-COMPONENT RESPONSE REGULATOR"/>
    <property type="match status" value="1"/>
</dbReference>
<dbReference type="SUPFAM" id="SSF52172">
    <property type="entry name" value="CheY-like"/>
    <property type="match status" value="1"/>
</dbReference>
<dbReference type="EMBL" id="SACP01000009">
    <property type="protein sequence ID" value="RVU18390.1"/>
    <property type="molecule type" value="Genomic_DNA"/>
</dbReference>